<proteinExistence type="predicted"/>
<reference evidence="2 3" key="1">
    <citation type="submission" date="2019-03" db="EMBL/GenBank/DDBJ databases">
        <authorList>
            <person name="Jensen L."/>
            <person name="Storgaard J."/>
            <person name="Sulaj E."/>
            <person name="Schramm A."/>
            <person name="Marshall I.P.G."/>
        </authorList>
    </citation>
    <scope>NUCLEOTIDE SEQUENCE [LARGE SCALE GENOMIC DNA]</scope>
    <source>
        <strain evidence="2 3">2017H2G3</strain>
    </source>
</reference>
<sequence>MSFSEIAIMVLVFSGLFIYFLVPFERSANITNQQKGKLIFNRVLKDRIFYILHQKKAIFACILLVVTLLGTWFGYATAEDHINAHSGYSPISMKENAYFTMGIVLLYSLFLFFLIVFMNALKVYKE</sequence>
<accession>A0A4V2NTU5</accession>
<gene>
    <name evidence="2" type="ORF">E0Y62_22825</name>
</gene>
<dbReference type="AlphaFoldDB" id="A0A4V2NTU5"/>
<keyword evidence="1" id="KW-0812">Transmembrane</keyword>
<protein>
    <recommendedName>
        <fullName evidence="4">ABC transporter permease</fullName>
    </recommendedName>
</protein>
<keyword evidence="1" id="KW-0472">Membrane</keyword>
<evidence type="ECO:0000256" key="1">
    <source>
        <dbReference type="SAM" id="Phobius"/>
    </source>
</evidence>
<dbReference type="RefSeq" id="WP_057765067.1">
    <property type="nucleotide sequence ID" value="NZ_LMBX01000014.1"/>
</dbReference>
<comment type="caution">
    <text evidence="2">The sequence shown here is derived from an EMBL/GenBank/DDBJ whole genome shotgun (WGS) entry which is preliminary data.</text>
</comment>
<dbReference type="STRING" id="1742358.GCA_001439605_02324"/>
<evidence type="ECO:0008006" key="4">
    <source>
        <dbReference type="Google" id="ProtNLM"/>
    </source>
</evidence>
<feature type="transmembrane region" description="Helical" evidence="1">
    <location>
        <begin position="6"/>
        <end position="24"/>
    </location>
</feature>
<evidence type="ECO:0000313" key="3">
    <source>
        <dbReference type="Proteomes" id="UP000293846"/>
    </source>
</evidence>
<feature type="transmembrane region" description="Helical" evidence="1">
    <location>
        <begin position="57"/>
        <end position="78"/>
    </location>
</feature>
<feature type="transmembrane region" description="Helical" evidence="1">
    <location>
        <begin position="98"/>
        <end position="121"/>
    </location>
</feature>
<dbReference type="EMBL" id="SJTH01000053">
    <property type="protein sequence ID" value="TCJ01684.1"/>
    <property type="molecule type" value="Genomic_DNA"/>
</dbReference>
<dbReference type="Proteomes" id="UP000293846">
    <property type="component" value="Unassembled WGS sequence"/>
</dbReference>
<dbReference type="OrthoDB" id="2437417at2"/>
<evidence type="ECO:0000313" key="2">
    <source>
        <dbReference type="EMBL" id="TCJ01684.1"/>
    </source>
</evidence>
<name>A0A4V2NTU5_9BACI</name>
<keyword evidence="1" id="KW-1133">Transmembrane helix</keyword>
<organism evidence="2 3">
    <name type="scientific">Cytobacillus praedii</name>
    <dbReference type="NCBI Taxonomy" id="1742358"/>
    <lineage>
        <taxon>Bacteria</taxon>
        <taxon>Bacillati</taxon>
        <taxon>Bacillota</taxon>
        <taxon>Bacilli</taxon>
        <taxon>Bacillales</taxon>
        <taxon>Bacillaceae</taxon>
        <taxon>Cytobacillus</taxon>
    </lineage>
</organism>
<keyword evidence="3" id="KW-1185">Reference proteome</keyword>